<dbReference type="Gene3D" id="1.10.10.10">
    <property type="entry name" value="Winged helix-like DNA-binding domain superfamily/Winged helix DNA-binding domain"/>
    <property type="match status" value="1"/>
</dbReference>
<dbReference type="RefSeq" id="WP_267030666.1">
    <property type="nucleotide sequence ID" value="NZ_JAIFZO010000002.1"/>
</dbReference>
<reference evidence="7" key="1">
    <citation type="journal article" date="2022" name="bioRxiv">
        <title>Discovery and biosynthetic assessment of Streptomyces ortus sp nov. isolated from a deep-sea sponge.</title>
        <authorList>
            <person name="Williams S.E."/>
        </authorList>
    </citation>
    <scope>NUCLEOTIDE SEQUENCE</scope>
    <source>
        <strain evidence="7">A15ISP2-DRY2</strain>
    </source>
</reference>
<feature type="domain" description="OmpR/PhoB-type" evidence="6">
    <location>
        <begin position="124"/>
        <end position="219"/>
    </location>
</feature>
<accession>A0ABT3VEM6</accession>
<sequence length="235" mass="25490">MRVLVVEDDPELGPVVAARLREAGFAVDLARTLAEADLKLSVNGYDCVVADRSVPDGDSLTLLAAHRRKGSALPFLLLTALDSVSDRVAGFEHGADDYLVKPFAFAELVVRVRALCRREQPARLPVLRAGDLEMDLPRRRVSRAGVLLSLSAKEFAVLEVLLLRAGQVVTRTELIESCWDEASEPMSNVVDVLIGQLRRRLGPPDPIGTVRGAGYRLEGTDPDGTDQGRAAEART</sequence>
<dbReference type="PANTHER" id="PTHR48111:SF36">
    <property type="entry name" value="TRANSCRIPTIONAL REGULATORY PROTEIN CUTR"/>
    <property type="match status" value="1"/>
</dbReference>
<protein>
    <submittedName>
        <fullName evidence="7">Response regulator transcription factor</fullName>
    </submittedName>
</protein>
<dbReference type="SUPFAM" id="SSF52172">
    <property type="entry name" value="CheY-like"/>
    <property type="match status" value="1"/>
</dbReference>
<dbReference type="Pfam" id="PF00486">
    <property type="entry name" value="Trans_reg_C"/>
    <property type="match status" value="1"/>
</dbReference>
<feature type="region of interest" description="Disordered" evidence="4">
    <location>
        <begin position="205"/>
        <end position="235"/>
    </location>
</feature>
<dbReference type="Proteomes" id="UP001165590">
    <property type="component" value="Unassembled WGS sequence"/>
</dbReference>
<feature type="domain" description="Response regulatory" evidence="5">
    <location>
        <begin position="2"/>
        <end position="116"/>
    </location>
</feature>
<evidence type="ECO:0000256" key="1">
    <source>
        <dbReference type="ARBA" id="ARBA00023125"/>
    </source>
</evidence>
<evidence type="ECO:0000259" key="6">
    <source>
        <dbReference type="PROSITE" id="PS51755"/>
    </source>
</evidence>
<evidence type="ECO:0000313" key="8">
    <source>
        <dbReference type="Proteomes" id="UP001165590"/>
    </source>
</evidence>
<dbReference type="Gene3D" id="3.40.50.2300">
    <property type="match status" value="1"/>
</dbReference>
<proteinExistence type="predicted"/>
<dbReference type="InterPro" id="IPR001867">
    <property type="entry name" value="OmpR/PhoB-type_DNA-bd"/>
</dbReference>
<dbReference type="InterPro" id="IPR001789">
    <property type="entry name" value="Sig_transdc_resp-reg_receiver"/>
</dbReference>
<feature type="modified residue" description="4-aspartylphosphate" evidence="2">
    <location>
        <position position="51"/>
    </location>
</feature>
<dbReference type="InterPro" id="IPR011006">
    <property type="entry name" value="CheY-like_superfamily"/>
</dbReference>
<dbReference type="CDD" id="cd00383">
    <property type="entry name" value="trans_reg_C"/>
    <property type="match status" value="1"/>
</dbReference>
<keyword evidence="2" id="KW-0597">Phosphoprotein</keyword>
<dbReference type="PANTHER" id="PTHR48111">
    <property type="entry name" value="REGULATOR OF RPOS"/>
    <property type="match status" value="1"/>
</dbReference>
<name>A0ABT3VEM6_9ACTN</name>
<evidence type="ECO:0000256" key="2">
    <source>
        <dbReference type="PROSITE-ProRule" id="PRU00169"/>
    </source>
</evidence>
<dbReference type="PROSITE" id="PS51755">
    <property type="entry name" value="OMPR_PHOB"/>
    <property type="match status" value="1"/>
</dbReference>
<evidence type="ECO:0000256" key="4">
    <source>
        <dbReference type="SAM" id="MobiDB-lite"/>
    </source>
</evidence>
<gene>
    <name evidence="7" type="ORF">K3769_37480</name>
</gene>
<dbReference type="EMBL" id="JAIFZO010000002">
    <property type="protein sequence ID" value="MCX4238370.1"/>
    <property type="molecule type" value="Genomic_DNA"/>
</dbReference>
<evidence type="ECO:0000259" key="5">
    <source>
        <dbReference type="PROSITE" id="PS50110"/>
    </source>
</evidence>
<keyword evidence="1 3" id="KW-0238">DNA-binding</keyword>
<feature type="DNA-binding region" description="OmpR/PhoB-type" evidence="3">
    <location>
        <begin position="124"/>
        <end position="219"/>
    </location>
</feature>
<organism evidence="7 8">
    <name type="scientific">Streptomyces ortus</name>
    <dbReference type="NCBI Taxonomy" id="2867268"/>
    <lineage>
        <taxon>Bacteria</taxon>
        <taxon>Bacillati</taxon>
        <taxon>Actinomycetota</taxon>
        <taxon>Actinomycetes</taxon>
        <taxon>Kitasatosporales</taxon>
        <taxon>Streptomycetaceae</taxon>
        <taxon>Streptomyces</taxon>
    </lineage>
</organism>
<dbReference type="SMART" id="SM00448">
    <property type="entry name" value="REC"/>
    <property type="match status" value="1"/>
</dbReference>
<evidence type="ECO:0000313" key="7">
    <source>
        <dbReference type="EMBL" id="MCX4238370.1"/>
    </source>
</evidence>
<dbReference type="Gene3D" id="6.10.250.690">
    <property type="match status" value="1"/>
</dbReference>
<dbReference type="Pfam" id="PF00072">
    <property type="entry name" value="Response_reg"/>
    <property type="match status" value="1"/>
</dbReference>
<comment type="caution">
    <text evidence="7">The sequence shown here is derived from an EMBL/GenBank/DDBJ whole genome shotgun (WGS) entry which is preliminary data.</text>
</comment>
<dbReference type="PROSITE" id="PS50110">
    <property type="entry name" value="RESPONSE_REGULATORY"/>
    <property type="match status" value="1"/>
</dbReference>
<evidence type="ECO:0000256" key="3">
    <source>
        <dbReference type="PROSITE-ProRule" id="PRU01091"/>
    </source>
</evidence>
<keyword evidence="8" id="KW-1185">Reference proteome</keyword>
<dbReference type="SMART" id="SM00862">
    <property type="entry name" value="Trans_reg_C"/>
    <property type="match status" value="1"/>
</dbReference>
<dbReference type="InterPro" id="IPR039420">
    <property type="entry name" value="WalR-like"/>
</dbReference>
<dbReference type="InterPro" id="IPR036388">
    <property type="entry name" value="WH-like_DNA-bd_sf"/>
</dbReference>